<dbReference type="InterPro" id="IPR045739">
    <property type="entry name" value="ACT_dom_pair"/>
</dbReference>
<keyword evidence="3" id="KW-1185">Reference proteome</keyword>
<dbReference type="InterPro" id="IPR002912">
    <property type="entry name" value="ACT_dom"/>
</dbReference>
<protein>
    <submittedName>
        <fullName evidence="2">ACT domain protein</fullName>
    </submittedName>
</protein>
<dbReference type="PANTHER" id="PTHR40099">
    <property type="entry name" value="ACETOLACTATE SYNTHASE, SMALL SUBUNIT"/>
    <property type="match status" value="1"/>
</dbReference>
<dbReference type="AlphaFoldDB" id="B5CKY0"/>
<reference evidence="2 3" key="2">
    <citation type="submission" date="2008-08" db="EMBL/GenBank/DDBJ databases">
        <authorList>
            <person name="Fulton L."/>
            <person name="Clifton S."/>
            <person name="Fulton B."/>
            <person name="Xu J."/>
            <person name="Minx P."/>
            <person name="Pepin K.H."/>
            <person name="Johnson M."/>
            <person name="Bhonagiri V."/>
            <person name="Nash W.E."/>
            <person name="Mardis E.R."/>
            <person name="Wilson R.K."/>
        </authorList>
    </citation>
    <scope>NUCLEOTIDE SEQUENCE [LARGE SCALE GENOMIC DNA]</scope>
    <source>
        <strain evidence="2 3">ATCC 29176</strain>
    </source>
</reference>
<comment type="caution">
    <text evidence="2">The sequence shown here is derived from an EMBL/GenBank/DDBJ whole genome shotgun (WGS) entry which is preliminary data.</text>
</comment>
<dbReference type="InterPro" id="IPR045865">
    <property type="entry name" value="ACT-like_dom_sf"/>
</dbReference>
<dbReference type="SUPFAM" id="SSF55021">
    <property type="entry name" value="ACT-like"/>
    <property type="match status" value="2"/>
</dbReference>
<name>B5CKY0_9FIRM</name>
<feature type="domain" description="ACT" evidence="1">
    <location>
        <begin position="12"/>
        <end position="109"/>
    </location>
</feature>
<sequence length="147" mass="16722">MCRERRKKMIRQLSVFVENQPGSMMRVTSVLTDSHINIRAISTFDTPEFGIMRLVVDEPECAKESLTAKGFVTRITEVVGAELKDEKGNLNRMLTILADGEINVNYIYSFVIREGKAPVIVFHTDDFDKAQKVLEKADVKLVEEEDL</sequence>
<accession>B5CKY0</accession>
<dbReference type="Proteomes" id="UP000003254">
    <property type="component" value="Unassembled WGS sequence"/>
</dbReference>
<dbReference type="CDD" id="cd04882">
    <property type="entry name" value="ACT_Bt0572_2"/>
    <property type="match status" value="1"/>
</dbReference>
<evidence type="ECO:0000313" key="2">
    <source>
        <dbReference type="EMBL" id="EDY34043.1"/>
    </source>
</evidence>
<evidence type="ECO:0000259" key="1">
    <source>
        <dbReference type="PROSITE" id="PS51671"/>
    </source>
</evidence>
<dbReference type="PANTHER" id="PTHR40099:SF1">
    <property type="entry name" value="ACETOLACTATE SYNTHASE, SMALL SUBUNIT"/>
    <property type="match status" value="1"/>
</dbReference>
<reference evidence="2 3" key="1">
    <citation type="submission" date="2008-08" db="EMBL/GenBank/DDBJ databases">
        <title>Draft genome sequence of Ruminococcus lactaris ATCC 29176.</title>
        <authorList>
            <person name="Sudarsanam P."/>
            <person name="Ley R."/>
            <person name="Guruge J."/>
            <person name="Turnbaugh P.J."/>
            <person name="Mahowald M."/>
            <person name="Liep D."/>
            <person name="Gordon J."/>
        </authorList>
    </citation>
    <scope>NUCLEOTIDE SEQUENCE [LARGE SCALE GENOMIC DNA]</scope>
    <source>
        <strain evidence="2 3">ATCC 29176</strain>
    </source>
</reference>
<gene>
    <name evidence="2" type="ORF">RUMLAC_00094</name>
</gene>
<proteinExistence type="predicted"/>
<organism evidence="2 3">
    <name type="scientific">[Ruminococcus] lactaris ATCC 29176</name>
    <dbReference type="NCBI Taxonomy" id="471875"/>
    <lineage>
        <taxon>Bacteria</taxon>
        <taxon>Bacillati</taxon>
        <taxon>Bacillota</taxon>
        <taxon>Clostridia</taxon>
        <taxon>Lachnospirales</taxon>
        <taxon>Lachnospiraceae</taxon>
        <taxon>Mediterraneibacter</taxon>
    </lineage>
</organism>
<dbReference type="Gene3D" id="3.30.2130.10">
    <property type="entry name" value="VC0802-like"/>
    <property type="match status" value="1"/>
</dbReference>
<evidence type="ECO:0000313" key="3">
    <source>
        <dbReference type="Proteomes" id="UP000003254"/>
    </source>
</evidence>
<dbReference type="EMBL" id="ABOU02000006">
    <property type="protein sequence ID" value="EDY34043.1"/>
    <property type="molecule type" value="Genomic_DNA"/>
</dbReference>
<dbReference type="Pfam" id="PF19571">
    <property type="entry name" value="ACT_8"/>
    <property type="match status" value="1"/>
</dbReference>
<dbReference type="PROSITE" id="PS51671">
    <property type="entry name" value="ACT"/>
    <property type="match status" value="1"/>
</dbReference>
<dbReference type="eggNOG" id="COG4747">
    <property type="taxonomic scope" value="Bacteria"/>
</dbReference>
<dbReference type="HOGENOM" id="CLU_136790_2_1_9"/>